<dbReference type="InterPro" id="IPR050109">
    <property type="entry name" value="HTH-type_TetR-like_transc_reg"/>
</dbReference>
<dbReference type="GO" id="GO:0003700">
    <property type="term" value="F:DNA-binding transcription factor activity"/>
    <property type="evidence" value="ECO:0007669"/>
    <property type="project" value="TreeGrafter"/>
</dbReference>
<dbReference type="PANTHER" id="PTHR30055:SF234">
    <property type="entry name" value="HTH-TYPE TRANSCRIPTIONAL REGULATOR BETI"/>
    <property type="match status" value="1"/>
</dbReference>
<feature type="DNA-binding region" description="H-T-H motif" evidence="4">
    <location>
        <begin position="35"/>
        <end position="54"/>
    </location>
</feature>
<evidence type="ECO:0000256" key="4">
    <source>
        <dbReference type="PROSITE-ProRule" id="PRU00335"/>
    </source>
</evidence>
<dbReference type="SUPFAM" id="SSF46689">
    <property type="entry name" value="Homeodomain-like"/>
    <property type="match status" value="1"/>
</dbReference>
<evidence type="ECO:0000259" key="5">
    <source>
        <dbReference type="PROSITE" id="PS50977"/>
    </source>
</evidence>
<dbReference type="SUPFAM" id="SSF48498">
    <property type="entry name" value="Tetracyclin repressor-like, C-terminal domain"/>
    <property type="match status" value="1"/>
</dbReference>
<reference evidence="6 7" key="1">
    <citation type="submission" date="2016-10" db="EMBL/GenBank/DDBJ databases">
        <title>Genome Sequence of Pseudomonas putida GM4FR.</title>
        <authorList>
            <person name="Poehlein A."/>
            <person name="Wemheuer F."/>
            <person name="Hollensteiner J."/>
            <person name="Wemheuer B."/>
        </authorList>
    </citation>
    <scope>NUCLEOTIDE SEQUENCE [LARGE SCALE GENOMIC DNA]</scope>
    <source>
        <strain evidence="6 7">GM4FR</strain>
    </source>
</reference>
<dbReference type="PANTHER" id="PTHR30055">
    <property type="entry name" value="HTH-TYPE TRANSCRIPTIONAL REGULATOR RUTR"/>
    <property type="match status" value="1"/>
</dbReference>
<evidence type="ECO:0000256" key="3">
    <source>
        <dbReference type="ARBA" id="ARBA00023163"/>
    </source>
</evidence>
<accession>A0A1Q9QYW9</accession>
<dbReference type="PROSITE" id="PS50977">
    <property type="entry name" value="HTH_TETR_2"/>
    <property type="match status" value="1"/>
</dbReference>
<gene>
    <name evidence="6" type="ORF">PSEMO_47450</name>
</gene>
<feature type="domain" description="HTH tetR-type" evidence="5">
    <location>
        <begin position="12"/>
        <end position="72"/>
    </location>
</feature>
<dbReference type="InterPro" id="IPR009057">
    <property type="entry name" value="Homeodomain-like_sf"/>
</dbReference>
<dbReference type="OrthoDB" id="7028830at2"/>
<dbReference type="EMBL" id="MKZO01000047">
    <property type="protein sequence ID" value="OLS60334.1"/>
    <property type="molecule type" value="Genomic_DNA"/>
</dbReference>
<comment type="caution">
    <text evidence="6">The sequence shown here is derived from an EMBL/GenBank/DDBJ whole genome shotgun (WGS) entry which is preliminary data.</text>
</comment>
<evidence type="ECO:0000313" key="6">
    <source>
        <dbReference type="EMBL" id="OLS60334.1"/>
    </source>
</evidence>
<dbReference type="Proteomes" id="UP000186736">
    <property type="component" value="Unassembled WGS sequence"/>
</dbReference>
<evidence type="ECO:0000256" key="1">
    <source>
        <dbReference type="ARBA" id="ARBA00023015"/>
    </source>
</evidence>
<dbReference type="InterPro" id="IPR001647">
    <property type="entry name" value="HTH_TetR"/>
</dbReference>
<dbReference type="GO" id="GO:0000976">
    <property type="term" value="F:transcription cis-regulatory region binding"/>
    <property type="evidence" value="ECO:0007669"/>
    <property type="project" value="TreeGrafter"/>
</dbReference>
<dbReference type="Gene3D" id="1.10.357.10">
    <property type="entry name" value="Tetracycline Repressor, domain 2"/>
    <property type="match status" value="1"/>
</dbReference>
<organism evidence="6 7">
    <name type="scientific">Pseudomonas putida</name>
    <name type="common">Arthrobacter siderocapsulatus</name>
    <dbReference type="NCBI Taxonomy" id="303"/>
    <lineage>
        <taxon>Bacteria</taxon>
        <taxon>Pseudomonadati</taxon>
        <taxon>Pseudomonadota</taxon>
        <taxon>Gammaproteobacteria</taxon>
        <taxon>Pseudomonadales</taxon>
        <taxon>Pseudomonadaceae</taxon>
        <taxon>Pseudomonas</taxon>
    </lineage>
</organism>
<keyword evidence="2 4" id="KW-0238">DNA-binding</keyword>
<dbReference type="InterPro" id="IPR041490">
    <property type="entry name" value="KstR2_TetR_C"/>
</dbReference>
<sequence length="197" mass="21336">MPAASRLSPPSPDARDRLLEAASSLFASHGYQAIGLRDLASHLGLRTGSLYHHIESKQGLLFELIESSLTDLLYETRQCLKGSRSNGERLQRFVQAFISFSQAHPDKLTLLTREAVNLSTEQIGQIDELKAAYSDLLSEIIAAECGPASEPQARPIALAVLSLLCGQGQWGAISTAREQIVAFVRGTVRSGMNGQAF</sequence>
<dbReference type="InterPro" id="IPR036271">
    <property type="entry name" value="Tet_transcr_reg_TetR-rel_C_sf"/>
</dbReference>
<evidence type="ECO:0000256" key="2">
    <source>
        <dbReference type="ARBA" id="ARBA00023125"/>
    </source>
</evidence>
<protein>
    <recommendedName>
        <fullName evidence="5">HTH tetR-type domain-containing protein</fullName>
    </recommendedName>
</protein>
<keyword evidence="3" id="KW-0804">Transcription</keyword>
<dbReference type="PRINTS" id="PR00455">
    <property type="entry name" value="HTHTETR"/>
</dbReference>
<dbReference type="Pfam" id="PF00440">
    <property type="entry name" value="TetR_N"/>
    <property type="match status" value="1"/>
</dbReference>
<evidence type="ECO:0000313" key="7">
    <source>
        <dbReference type="Proteomes" id="UP000186736"/>
    </source>
</evidence>
<dbReference type="AlphaFoldDB" id="A0A1Q9QYW9"/>
<name>A0A1Q9QYW9_PSEPU</name>
<proteinExistence type="predicted"/>
<keyword evidence="1" id="KW-0805">Transcription regulation</keyword>
<dbReference type="Pfam" id="PF17932">
    <property type="entry name" value="TetR_C_24"/>
    <property type="match status" value="1"/>
</dbReference>
<dbReference type="Gene3D" id="1.10.10.60">
    <property type="entry name" value="Homeodomain-like"/>
    <property type="match status" value="1"/>
</dbReference>
<dbReference type="RefSeq" id="WP_075805451.1">
    <property type="nucleotide sequence ID" value="NZ_MKZO01000047.1"/>
</dbReference>